<evidence type="ECO:0000313" key="12">
    <source>
        <dbReference type="Proteomes" id="UP000239720"/>
    </source>
</evidence>
<evidence type="ECO:0000256" key="1">
    <source>
        <dbReference type="ARBA" id="ARBA00006272"/>
    </source>
</evidence>
<proteinExistence type="inferred from homology"/>
<dbReference type="CDD" id="cd05656">
    <property type="entry name" value="M42_Frv"/>
    <property type="match status" value="1"/>
</dbReference>
<dbReference type="PANTHER" id="PTHR32481:SF5">
    <property type="entry name" value="ENDOGLUCANASE"/>
    <property type="match status" value="1"/>
</dbReference>
<evidence type="ECO:0000256" key="3">
    <source>
        <dbReference type="ARBA" id="ARBA00022670"/>
    </source>
</evidence>
<dbReference type="GO" id="GO:0046872">
    <property type="term" value="F:metal ion binding"/>
    <property type="evidence" value="ECO:0007669"/>
    <property type="project" value="UniProtKB-UniRule"/>
</dbReference>
<feature type="binding site" evidence="8">
    <location>
        <position position="223"/>
    </location>
    <ligand>
        <name>Zn(2+)</name>
        <dbReference type="ChEBI" id="CHEBI:29105"/>
        <label>1</label>
    </ligand>
</feature>
<evidence type="ECO:0000313" key="9">
    <source>
        <dbReference type="EMBL" id="AUG57452.1"/>
    </source>
</evidence>
<evidence type="ECO:0000256" key="6">
    <source>
        <dbReference type="PIRNR" id="PIRNR001123"/>
    </source>
</evidence>
<dbReference type="SUPFAM" id="SSF53187">
    <property type="entry name" value="Zn-dependent exopeptidases"/>
    <property type="match status" value="1"/>
</dbReference>
<dbReference type="InterPro" id="IPR008007">
    <property type="entry name" value="Peptidase_M42"/>
</dbReference>
<comment type="similarity">
    <text evidence="1 6">Belongs to the peptidase M42 family.</text>
</comment>
<evidence type="ECO:0000313" key="10">
    <source>
        <dbReference type="EMBL" id="PQQ67374.1"/>
    </source>
</evidence>
<dbReference type="InterPro" id="IPR023367">
    <property type="entry name" value="Peptidase_M42_dom2"/>
</dbReference>
<keyword evidence="3" id="KW-0645">Protease</keyword>
<keyword evidence="2 9" id="KW-0031">Aminopeptidase</keyword>
<dbReference type="EC" id="3.4.11.-" evidence="9"/>
<feature type="binding site" evidence="8">
    <location>
        <position position="170"/>
    </location>
    <ligand>
        <name>Zn(2+)</name>
        <dbReference type="ChEBI" id="CHEBI:29105"/>
        <label>1</label>
    </ligand>
</feature>
<dbReference type="PIRSF" id="PIRSF001123">
    <property type="entry name" value="PepA_GA"/>
    <property type="match status" value="1"/>
</dbReference>
<dbReference type="KEGG" id="hsc:HVS_07705"/>
<keyword evidence="4 8" id="KW-0479">Metal-binding</keyword>
<feature type="binding site" evidence="8">
    <location>
        <position position="311"/>
    </location>
    <ligand>
        <name>Zn(2+)</name>
        <dbReference type="ChEBI" id="CHEBI:29105"/>
        <label>2</label>
    </ligand>
</feature>
<feature type="binding site" evidence="8">
    <location>
        <position position="201"/>
    </location>
    <ligand>
        <name>Zn(2+)</name>
        <dbReference type="ChEBI" id="CHEBI:29105"/>
        <label>2</label>
    </ligand>
</feature>
<dbReference type="EMBL" id="NEMB01000003">
    <property type="protein sequence ID" value="PQQ67374.1"/>
    <property type="molecule type" value="Genomic_DNA"/>
</dbReference>
<dbReference type="OrthoDB" id="9772053at2"/>
<reference evidence="9 11" key="1">
    <citation type="submission" date="2017-12" db="EMBL/GenBank/DDBJ databases">
        <title>Complete genome sequence of Herbivorax saccincola GGR1, a novel Cellulosome-producing hydrolytic bacterium in a thermophilic biogas plant, established by Illumina and Nanopore MinION sequencing.</title>
        <authorList>
            <person name="Pechtl A."/>
            <person name="Ruckert C."/>
            <person name="Koeck D.E."/>
            <person name="Maus I."/>
            <person name="Winkler A."/>
            <person name="Kalinowski J."/>
            <person name="Puhler A."/>
            <person name="Schwarz W.W."/>
            <person name="Zverlov V.V."/>
            <person name="Schluter A."/>
            <person name="Liebl W."/>
        </authorList>
    </citation>
    <scope>NUCLEOTIDE SEQUENCE [LARGE SCALE GENOMIC DNA]</scope>
    <source>
        <strain evidence="9">GGR1</strain>
        <strain evidence="11">SR1</strain>
    </source>
</reference>
<dbReference type="Proteomes" id="UP000239720">
    <property type="component" value="Unassembled WGS sequence"/>
</dbReference>
<dbReference type="SUPFAM" id="SSF101821">
    <property type="entry name" value="Aminopeptidase/glucanase lid domain"/>
    <property type="match status" value="1"/>
</dbReference>
<dbReference type="Proteomes" id="UP000233534">
    <property type="component" value="Chromosome"/>
</dbReference>
<keyword evidence="11" id="KW-1185">Reference proteome</keyword>
<dbReference type="RefSeq" id="WP_101300813.1">
    <property type="nucleotide sequence ID" value="NZ_CP025197.1"/>
</dbReference>
<evidence type="ECO:0000313" key="11">
    <source>
        <dbReference type="Proteomes" id="UP000233534"/>
    </source>
</evidence>
<feature type="binding site" evidence="8">
    <location>
        <position position="170"/>
    </location>
    <ligand>
        <name>Zn(2+)</name>
        <dbReference type="ChEBI" id="CHEBI:29105"/>
        <label>2</label>
    </ligand>
</feature>
<keyword evidence="5 9" id="KW-0378">Hydrolase</keyword>
<evidence type="ECO:0000256" key="4">
    <source>
        <dbReference type="ARBA" id="ARBA00022723"/>
    </source>
</evidence>
<dbReference type="PANTHER" id="PTHR32481">
    <property type="entry name" value="AMINOPEPTIDASE"/>
    <property type="match status" value="1"/>
</dbReference>
<feature type="active site" description="Proton acceptor" evidence="7">
    <location>
        <position position="200"/>
    </location>
</feature>
<dbReference type="Gene3D" id="3.40.630.10">
    <property type="entry name" value="Zn peptidases"/>
    <property type="match status" value="1"/>
</dbReference>
<organism evidence="9 11">
    <name type="scientific">Acetivibrio saccincola</name>
    <dbReference type="NCBI Taxonomy" id="1677857"/>
    <lineage>
        <taxon>Bacteria</taxon>
        <taxon>Bacillati</taxon>
        <taxon>Bacillota</taxon>
        <taxon>Clostridia</taxon>
        <taxon>Eubacteriales</taxon>
        <taxon>Oscillospiraceae</taxon>
        <taxon>Acetivibrio</taxon>
    </lineage>
</organism>
<feature type="binding site" evidence="8">
    <location>
        <position position="60"/>
    </location>
    <ligand>
        <name>Zn(2+)</name>
        <dbReference type="ChEBI" id="CHEBI:29105"/>
        <label>1</label>
    </ligand>
</feature>
<protein>
    <submittedName>
        <fullName evidence="9 10">Aminopeptidase</fullName>
        <ecNumber evidence="9">3.4.11.-</ecNumber>
    </submittedName>
</protein>
<reference evidence="10 12" key="2">
    <citation type="journal article" date="2018" name="Syst. Appl. Microbiol.">
        <title>Characterization and high-quality draft genome sequence of Herbivorax saccincola A7, an anaerobic, alkaliphilic, thermophilic, cellulolytic, and xylanolytic bacterium.</title>
        <authorList>
            <person name="Aikawa S."/>
            <person name="Baramee S."/>
            <person name="Sermsathanaswadi J."/>
            <person name="Thianheng P."/>
            <person name="Tachaapaikoon C."/>
            <person name="Shikata A."/>
            <person name="Waeonukul R."/>
            <person name="Pason P."/>
            <person name="Ratanakhanokchai K."/>
            <person name="Kosugi A."/>
        </authorList>
    </citation>
    <scope>NUCLEOTIDE SEQUENCE [LARGE SCALE GENOMIC DNA]</scope>
    <source>
        <strain evidence="10 12">A7</strain>
    </source>
</reference>
<dbReference type="EMBL" id="CP025197">
    <property type="protein sequence ID" value="AUG57452.1"/>
    <property type="molecule type" value="Genomic_DNA"/>
</dbReference>
<evidence type="ECO:0000256" key="5">
    <source>
        <dbReference type="ARBA" id="ARBA00022801"/>
    </source>
</evidence>
<name>A0A2K9E0Z8_9FIRM</name>
<evidence type="ECO:0000256" key="8">
    <source>
        <dbReference type="PIRSR" id="PIRSR001123-2"/>
    </source>
</evidence>
<dbReference type="GO" id="GO:0006508">
    <property type="term" value="P:proteolysis"/>
    <property type="evidence" value="ECO:0007669"/>
    <property type="project" value="UniProtKB-KW"/>
</dbReference>
<accession>A0A2K9E0Z8</accession>
<dbReference type="Pfam" id="PF05343">
    <property type="entry name" value="Peptidase_M42"/>
    <property type="match status" value="1"/>
</dbReference>
<gene>
    <name evidence="9" type="primary">ysdC2</name>
    <name evidence="10" type="ORF">B9R14_11875</name>
    <name evidence="9" type="ORF">HVS_07705</name>
</gene>
<evidence type="ECO:0000256" key="7">
    <source>
        <dbReference type="PIRSR" id="PIRSR001123-1"/>
    </source>
</evidence>
<dbReference type="AlphaFoldDB" id="A0A2K9E0Z8"/>
<comment type="cofactor">
    <cofactor evidence="8">
        <name>a divalent metal cation</name>
        <dbReference type="ChEBI" id="CHEBI:60240"/>
    </cofactor>
    <text evidence="8">Binds 2 divalent metal cations per subunit.</text>
</comment>
<evidence type="ECO:0000256" key="2">
    <source>
        <dbReference type="ARBA" id="ARBA00022438"/>
    </source>
</evidence>
<dbReference type="Gene3D" id="2.40.30.40">
    <property type="entry name" value="Peptidase M42, domain 2"/>
    <property type="match status" value="1"/>
</dbReference>
<dbReference type="GO" id="GO:0004177">
    <property type="term" value="F:aminopeptidase activity"/>
    <property type="evidence" value="ECO:0007669"/>
    <property type="project" value="UniProtKB-UniRule"/>
</dbReference>
<dbReference type="InterPro" id="IPR051464">
    <property type="entry name" value="Peptidase_M42_aminopept"/>
</dbReference>
<sequence>MLLKELTELYGVSGNEKEVREFIKSKAEKYSDEIKVDSMGNLVCVKKGNNAKHKLMISAHMDEVGFMITGYGDGGVLKFATVGGIDSRILLGKRLVVGDKKLPGVIGGKPIHLQSAAERKSNINIKNMYIDIGADTKEEAEKLISVGEYAAFYSSYTNLGKDVIKAKALDDRVGCAILLDILKDEKYNNFDLYACFTVQEEVGLRGAEVLSYSINPDIALVVEGTTCSDVLDVEEHQQSTILGGGAALTIMDRGAYSNKKLVEFLYTNGKKNNIPVQYKTTTTGGNDAGKIQTAKGGVVVASVSVPCRYIHSPVSLMSKNDFDSCYKLVKMALDEFDKNPGLIDSFK</sequence>